<protein>
    <submittedName>
        <fullName evidence="2">Aminoglycoside phosphotransferase family protein</fullName>
    </submittedName>
</protein>
<dbReference type="Gene3D" id="3.30.200.20">
    <property type="entry name" value="Phosphorylase Kinase, domain 1"/>
    <property type="match status" value="1"/>
</dbReference>
<keyword evidence="2" id="KW-0808">Transferase</keyword>
<evidence type="ECO:0000313" key="2">
    <source>
        <dbReference type="EMBL" id="RNB78574.1"/>
    </source>
</evidence>
<feature type="domain" description="Aminoglycoside phosphotransferase" evidence="1">
    <location>
        <begin position="24"/>
        <end position="257"/>
    </location>
</feature>
<dbReference type="AlphaFoldDB" id="A0A3M8CSA1"/>
<organism evidence="2 3">
    <name type="scientific">Brevibacillus panacihumi</name>
    <dbReference type="NCBI Taxonomy" id="497735"/>
    <lineage>
        <taxon>Bacteria</taxon>
        <taxon>Bacillati</taxon>
        <taxon>Bacillota</taxon>
        <taxon>Bacilli</taxon>
        <taxon>Bacillales</taxon>
        <taxon>Paenibacillaceae</taxon>
        <taxon>Brevibacillus</taxon>
    </lineage>
</organism>
<name>A0A3M8CSA1_9BACL</name>
<dbReference type="RefSeq" id="WP_122913329.1">
    <property type="nucleotide sequence ID" value="NZ_RHHT01000023.1"/>
</dbReference>
<dbReference type="InterPro" id="IPR051678">
    <property type="entry name" value="AGP_Transferase"/>
</dbReference>
<sequence length="314" mass="36951">MDNTKKLLKDYYHVDITSMSSQQGGWASLAYKVSSNQKSYFLKVYEKKRASTAKLTALIDKYVPIMVWLVHNSKLKGKIPVPLVTRGGEYKCEDEHGIYMIYDYIEGYTIGDQDVTEDQVRQLSEIIAELHLYSEDIPVETDGIKEDFDVPFLQSLRDIWNQRRCNFPNDVWNLVSPHIQQMEDLMHTIETLGQRLRNSNVRMALCHTDLHGWNLMQSEQQLIVIDWEGLKVAPVEADLMFLIDKPFFQEFLNIYQKTHHNFSINPDALQFYQGKRKLEDIWEFLEQLLWDEQNEEERVSTLNHLQEELKTLGK</sequence>
<proteinExistence type="predicted"/>
<dbReference type="PANTHER" id="PTHR21310">
    <property type="entry name" value="AMINOGLYCOSIDE PHOSPHOTRANSFERASE-RELATED-RELATED"/>
    <property type="match status" value="1"/>
</dbReference>
<gene>
    <name evidence="2" type="ORF">EDM58_10725</name>
</gene>
<dbReference type="Pfam" id="PF01636">
    <property type="entry name" value="APH"/>
    <property type="match status" value="1"/>
</dbReference>
<dbReference type="GO" id="GO:0016740">
    <property type="term" value="F:transferase activity"/>
    <property type="evidence" value="ECO:0007669"/>
    <property type="project" value="UniProtKB-KW"/>
</dbReference>
<dbReference type="SUPFAM" id="SSF56112">
    <property type="entry name" value="Protein kinase-like (PK-like)"/>
    <property type="match status" value="1"/>
</dbReference>
<dbReference type="InterPro" id="IPR011009">
    <property type="entry name" value="Kinase-like_dom_sf"/>
</dbReference>
<dbReference type="Gene3D" id="1.10.510.10">
    <property type="entry name" value="Transferase(Phosphotransferase) domain 1"/>
    <property type="match status" value="1"/>
</dbReference>
<dbReference type="Gene3D" id="1.20.58.840">
    <property type="match status" value="1"/>
</dbReference>
<comment type="caution">
    <text evidence="2">The sequence shown here is derived from an EMBL/GenBank/DDBJ whole genome shotgun (WGS) entry which is preliminary data.</text>
</comment>
<evidence type="ECO:0000313" key="3">
    <source>
        <dbReference type="Proteomes" id="UP000281915"/>
    </source>
</evidence>
<dbReference type="EMBL" id="RHHT01000023">
    <property type="protein sequence ID" value="RNB78574.1"/>
    <property type="molecule type" value="Genomic_DNA"/>
</dbReference>
<accession>A0A3M8CSA1</accession>
<reference evidence="2 3" key="1">
    <citation type="submission" date="2018-10" db="EMBL/GenBank/DDBJ databases">
        <title>Phylogenomics of Brevibacillus.</title>
        <authorList>
            <person name="Dunlap C."/>
        </authorList>
    </citation>
    <scope>NUCLEOTIDE SEQUENCE [LARGE SCALE GENOMIC DNA]</scope>
    <source>
        <strain evidence="2 3">JCM 15085</strain>
    </source>
</reference>
<dbReference type="Proteomes" id="UP000281915">
    <property type="component" value="Unassembled WGS sequence"/>
</dbReference>
<evidence type="ECO:0000259" key="1">
    <source>
        <dbReference type="Pfam" id="PF01636"/>
    </source>
</evidence>
<dbReference type="InterPro" id="IPR002575">
    <property type="entry name" value="Aminoglycoside_PTrfase"/>
</dbReference>